<comment type="caution">
    <text evidence="1">The sequence shown here is derived from an EMBL/GenBank/DDBJ whole genome shotgun (WGS) entry which is preliminary data.</text>
</comment>
<dbReference type="Proteomes" id="UP000324800">
    <property type="component" value="Unassembled WGS sequence"/>
</dbReference>
<dbReference type="AlphaFoldDB" id="A0A5J4TTV2"/>
<feature type="non-terminal residue" evidence="1">
    <location>
        <position position="40"/>
    </location>
</feature>
<evidence type="ECO:0000313" key="1">
    <source>
        <dbReference type="EMBL" id="KAA6361323.1"/>
    </source>
</evidence>
<evidence type="ECO:0000313" key="2">
    <source>
        <dbReference type="Proteomes" id="UP000324800"/>
    </source>
</evidence>
<protein>
    <submittedName>
        <fullName evidence="1">Uncharacterized protein</fullName>
    </submittedName>
</protein>
<reference evidence="1 2" key="1">
    <citation type="submission" date="2019-03" db="EMBL/GenBank/DDBJ databases">
        <title>Single cell metagenomics reveals metabolic interactions within the superorganism composed of flagellate Streblomastix strix and complex community of Bacteroidetes bacteria on its surface.</title>
        <authorList>
            <person name="Treitli S.C."/>
            <person name="Kolisko M."/>
            <person name="Husnik F."/>
            <person name="Keeling P."/>
            <person name="Hampl V."/>
        </authorList>
    </citation>
    <scope>NUCLEOTIDE SEQUENCE [LARGE SCALE GENOMIC DNA]</scope>
    <source>
        <strain evidence="1">ST1C</strain>
    </source>
</reference>
<gene>
    <name evidence="1" type="ORF">EZS28_043150</name>
</gene>
<proteinExistence type="predicted"/>
<accession>A0A5J4TTV2</accession>
<dbReference type="EMBL" id="SNRW01025718">
    <property type="protein sequence ID" value="KAA6361323.1"/>
    <property type="molecule type" value="Genomic_DNA"/>
</dbReference>
<name>A0A5J4TTV2_9EUKA</name>
<organism evidence="1 2">
    <name type="scientific">Streblomastix strix</name>
    <dbReference type="NCBI Taxonomy" id="222440"/>
    <lineage>
        <taxon>Eukaryota</taxon>
        <taxon>Metamonada</taxon>
        <taxon>Preaxostyla</taxon>
        <taxon>Oxymonadida</taxon>
        <taxon>Streblomastigidae</taxon>
        <taxon>Streblomastix</taxon>
    </lineage>
</organism>
<sequence length="40" mass="4526">MPAPSFHPDSHKSRIQLASNLAPSVIHAVLTRTWDRLYDP</sequence>